<evidence type="ECO:0000256" key="1">
    <source>
        <dbReference type="SAM" id="MobiDB-lite"/>
    </source>
</evidence>
<accession>A0A9P3G6E0</accession>
<dbReference type="OrthoDB" id="10637997at2759"/>
<feature type="compositionally biased region" description="Basic and acidic residues" evidence="1">
    <location>
        <begin position="332"/>
        <end position="344"/>
    </location>
</feature>
<feature type="compositionally biased region" description="Basic and acidic residues" evidence="1">
    <location>
        <begin position="610"/>
        <end position="635"/>
    </location>
</feature>
<keyword evidence="3" id="KW-1185">Reference proteome</keyword>
<feature type="compositionally biased region" description="Acidic residues" evidence="1">
    <location>
        <begin position="591"/>
        <end position="604"/>
    </location>
</feature>
<reference evidence="2 3" key="1">
    <citation type="submission" date="2021-08" db="EMBL/GenBank/DDBJ databases">
        <title>Draft Genome Sequence of Phanerochaete sordida strain YK-624.</title>
        <authorList>
            <person name="Mori T."/>
            <person name="Dohra H."/>
            <person name="Suzuki T."/>
            <person name="Kawagishi H."/>
            <person name="Hirai H."/>
        </authorList>
    </citation>
    <scope>NUCLEOTIDE SEQUENCE [LARGE SCALE GENOMIC DNA]</scope>
    <source>
        <strain evidence="2 3">YK-624</strain>
    </source>
</reference>
<feature type="region of interest" description="Disordered" evidence="1">
    <location>
        <begin position="417"/>
        <end position="437"/>
    </location>
</feature>
<sequence>MPSKLTVDTSPKKRARPEDLDANHYSSGGGNRAWVRTGGNTFEARDLPPPTRPSPRHDQLSTHPDYYERHPASPARLSLTPPNSALLHRSHSRPRSPYATPPPPSAMAHSRPHTPYATPPPPSAITPGREYTPYGTPPPHPPSPAVRYQPRPIPSRPQQIPSSSRSRQHSLPPLQRRPAPPSQIERSSSGQPAFASFDGDAYMDGREPAPPPLPPNSVVERLMQRGRGPPALTAWGERVAGRERDANAMDDDKDQKPSQPQMAQDLRPTWRDARSPAPQQAQYHEADDMDVDVSTPPEPQPVPARYPSPARAEEAEMSDDSDIVEISPPPKKPREIDQHVELYPRWETIPGPLKEPPRDPSPMLMAAKPDDRPVKLEEGIEQPSAMMQEKDMREEDLNEKLKTFRLSPNQLVLQSPKATRAPARAKGGFIRNPDPATVPGTQMVGKMDLSIPCPLAGCNTRVLKSSAMMHARHAHGDLARPHADAVCPKCGQALRGENFPKHFVSHFPSYRCPYGCGALMARVTAAERRRHYQSCRSAAPGVAWEEADLAITGGERSVLVFDEWEESDIKRKPAKPRARRSRDAPKAPSVDPEEVDELESEDELPLAKQFELKVRQNKSTKEPDGDRHVNMGVER</sequence>
<feature type="compositionally biased region" description="Pro residues" evidence="1">
    <location>
        <begin position="135"/>
        <end position="144"/>
    </location>
</feature>
<organism evidence="2 3">
    <name type="scientific">Phanerochaete sordida</name>
    <dbReference type="NCBI Taxonomy" id="48140"/>
    <lineage>
        <taxon>Eukaryota</taxon>
        <taxon>Fungi</taxon>
        <taxon>Dikarya</taxon>
        <taxon>Basidiomycota</taxon>
        <taxon>Agaricomycotina</taxon>
        <taxon>Agaricomycetes</taxon>
        <taxon>Polyporales</taxon>
        <taxon>Phanerochaetaceae</taxon>
        <taxon>Phanerochaete</taxon>
    </lineage>
</organism>
<name>A0A9P3G6E0_9APHY</name>
<feature type="compositionally biased region" description="Low complexity" evidence="1">
    <location>
        <begin position="156"/>
        <end position="165"/>
    </location>
</feature>
<proteinExistence type="predicted"/>
<feature type="region of interest" description="Disordered" evidence="1">
    <location>
        <begin position="1"/>
        <end position="373"/>
    </location>
</feature>
<evidence type="ECO:0000313" key="2">
    <source>
        <dbReference type="EMBL" id="GJE89106.1"/>
    </source>
</evidence>
<dbReference type="EMBL" id="BPQB01000011">
    <property type="protein sequence ID" value="GJE89106.1"/>
    <property type="molecule type" value="Genomic_DNA"/>
</dbReference>
<dbReference type="AlphaFoldDB" id="A0A9P3G6E0"/>
<evidence type="ECO:0000313" key="3">
    <source>
        <dbReference type="Proteomes" id="UP000703269"/>
    </source>
</evidence>
<gene>
    <name evidence="2" type="ORF">PsYK624_051980</name>
</gene>
<protein>
    <submittedName>
        <fullName evidence="2">Uncharacterized protein</fullName>
    </submittedName>
</protein>
<comment type="caution">
    <text evidence="2">The sequence shown here is derived from an EMBL/GenBank/DDBJ whole genome shotgun (WGS) entry which is preliminary data.</text>
</comment>
<feature type="compositionally biased region" description="Pro residues" evidence="1">
    <location>
        <begin position="296"/>
        <end position="306"/>
    </location>
</feature>
<feature type="region of interest" description="Disordered" evidence="1">
    <location>
        <begin position="570"/>
        <end position="635"/>
    </location>
</feature>
<feature type="compositionally biased region" description="Basic and acidic residues" evidence="1">
    <location>
        <begin position="55"/>
        <end position="71"/>
    </location>
</feature>
<dbReference type="Proteomes" id="UP000703269">
    <property type="component" value="Unassembled WGS sequence"/>
</dbReference>